<feature type="non-terminal residue" evidence="2">
    <location>
        <position position="1"/>
    </location>
</feature>
<gene>
    <name evidence="2" type="ORF">FN846DRAFT_757323</name>
</gene>
<evidence type="ECO:0000313" key="3">
    <source>
        <dbReference type="Proteomes" id="UP000326924"/>
    </source>
</evidence>
<proteinExistence type="predicted"/>
<feature type="compositionally biased region" description="Low complexity" evidence="1">
    <location>
        <begin position="54"/>
        <end position="67"/>
    </location>
</feature>
<comment type="caution">
    <text evidence="2">The sequence shown here is derived from an EMBL/GenBank/DDBJ whole genome shotgun (WGS) entry which is preliminary data.</text>
</comment>
<feature type="region of interest" description="Disordered" evidence="1">
    <location>
        <begin position="107"/>
        <end position="144"/>
    </location>
</feature>
<dbReference type="OrthoDB" id="20473at2759"/>
<feature type="region of interest" description="Disordered" evidence="1">
    <location>
        <begin position="53"/>
        <end position="82"/>
    </location>
</feature>
<protein>
    <submittedName>
        <fullName evidence="2">Uncharacterized protein</fullName>
    </submittedName>
</protein>
<dbReference type="InterPro" id="IPR037830">
    <property type="entry name" value="ZZZ3"/>
</dbReference>
<dbReference type="EMBL" id="VXIS01000062">
    <property type="protein sequence ID" value="KAA8909004.1"/>
    <property type="molecule type" value="Genomic_DNA"/>
</dbReference>
<evidence type="ECO:0000256" key="1">
    <source>
        <dbReference type="SAM" id="MobiDB-lite"/>
    </source>
</evidence>
<organism evidence="2 3">
    <name type="scientific">Sphaerosporella brunnea</name>
    <dbReference type="NCBI Taxonomy" id="1250544"/>
    <lineage>
        <taxon>Eukaryota</taxon>
        <taxon>Fungi</taxon>
        <taxon>Dikarya</taxon>
        <taxon>Ascomycota</taxon>
        <taxon>Pezizomycotina</taxon>
        <taxon>Pezizomycetes</taxon>
        <taxon>Pezizales</taxon>
        <taxon>Pyronemataceae</taxon>
        <taxon>Sphaerosporella</taxon>
    </lineage>
</organism>
<dbReference type="Proteomes" id="UP000326924">
    <property type="component" value="Unassembled WGS sequence"/>
</dbReference>
<name>A0A5J5F0L4_9PEZI</name>
<reference evidence="2 3" key="1">
    <citation type="submission" date="2019-09" db="EMBL/GenBank/DDBJ databases">
        <title>Draft genome of the ectomycorrhizal ascomycete Sphaerosporella brunnea.</title>
        <authorList>
            <consortium name="DOE Joint Genome Institute"/>
            <person name="Benucci G.M."/>
            <person name="Marozzi G."/>
            <person name="Antonielli L."/>
            <person name="Sanchez S."/>
            <person name="Marco P."/>
            <person name="Wang X."/>
            <person name="Falini L.B."/>
            <person name="Barry K."/>
            <person name="Haridas S."/>
            <person name="Lipzen A."/>
            <person name="Labutti K."/>
            <person name="Grigoriev I.V."/>
            <person name="Murat C."/>
            <person name="Martin F."/>
            <person name="Albertini E."/>
            <person name="Donnini D."/>
            <person name="Bonito G."/>
        </authorList>
    </citation>
    <scope>NUCLEOTIDE SEQUENCE [LARGE SCALE GENOMIC DNA]</scope>
    <source>
        <strain evidence="2 3">Sb_GMNB300</strain>
    </source>
</reference>
<feature type="non-terminal residue" evidence="2">
    <location>
        <position position="173"/>
    </location>
</feature>
<dbReference type="PANTHER" id="PTHR22705:SF0">
    <property type="entry name" value="ZZ-TYPE ZINC FINGER-CONTAINING PROTEIN 3"/>
    <property type="match status" value="1"/>
</dbReference>
<evidence type="ECO:0000313" key="2">
    <source>
        <dbReference type="EMBL" id="KAA8909004.1"/>
    </source>
</evidence>
<dbReference type="PANTHER" id="PTHR22705">
    <property type="entry name" value="ZINC FINGER, ZZ DOMAIN CONTAINING 3"/>
    <property type="match status" value="1"/>
</dbReference>
<sequence>SADSIALRSTLRLLMLQRDRAKRDIHTLESMREDALREPLEFVEFIQSQKRRPAAAVAGGARPSSPADGKRPNIFSGRELPKPQEIYRCPPIEWSQYRILGAPLDAMHEKQRRRASPSRPQQSGSVAATGVPPSMQTGGIIGMPPEYAEDSGVMRGGMRLFDRMVQRGGVVGR</sequence>
<dbReference type="AlphaFoldDB" id="A0A5J5F0L4"/>
<dbReference type="InParanoid" id="A0A5J5F0L4"/>
<accession>A0A5J5F0L4</accession>
<keyword evidence="3" id="KW-1185">Reference proteome</keyword>